<reference evidence="1 2" key="1">
    <citation type="submission" date="2021-06" db="EMBL/GenBank/DDBJ databases">
        <authorList>
            <person name="Kallberg Y."/>
            <person name="Tangrot J."/>
            <person name="Rosling A."/>
        </authorList>
    </citation>
    <scope>NUCLEOTIDE SEQUENCE [LARGE SCALE GENOMIC DNA]</scope>
    <source>
        <strain evidence="1 2">120-4 pot B 10/14</strain>
    </source>
</reference>
<accession>A0ABN7VXR2</accession>
<dbReference type="Proteomes" id="UP000789901">
    <property type="component" value="Unassembled WGS sequence"/>
</dbReference>
<name>A0ABN7VXR2_GIGMA</name>
<dbReference type="EMBL" id="CAJVQB010024699">
    <property type="protein sequence ID" value="CAG8804732.1"/>
    <property type="molecule type" value="Genomic_DNA"/>
</dbReference>
<feature type="non-terminal residue" evidence="1">
    <location>
        <position position="1"/>
    </location>
</feature>
<gene>
    <name evidence="1" type="ORF">GMARGA_LOCUS23925</name>
</gene>
<organism evidence="1 2">
    <name type="scientific">Gigaspora margarita</name>
    <dbReference type="NCBI Taxonomy" id="4874"/>
    <lineage>
        <taxon>Eukaryota</taxon>
        <taxon>Fungi</taxon>
        <taxon>Fungi incertae sedis</taxon>
        <taxon>Mucoromycota</taxon>
        <taxon>Glomeromycotina</taxon>
        <taxon>Glomeromycetes</taxon>
        <taxon>Diversisporales</taxon>
        <taxon>Gigasporaceae</taxon>
        <taxon>Gigaspora</taxon>
    </lineage>
</organism>
<keyword evidence="2" id="KW-1185">Reference proteome</keyword>
<evidence type="ECO:0000313" key="2">
    <source>
        <dbReference type="Proteomes" id="UP000789901"/>
    </source>
</evidence>
<comment type="caution">
    <text evidence="1">The sequence shown here is derived from an EMBL/GenBank/DDBJ whole genome shotgun (WGS) entry which is preliminary data.</text>
</comment>
<protein>
    <submittedName>
        <fullName evidence="1">3822_t:CDS:1</fullName>
    </submittedName>
</protein>
<proteinExistence type="predicted"/>
<evidence type="ECO:0000313" key="1">
    <source>
        <dbReference type="EMBL" id="CAG8804732.1"/>
    </source>
</evidence>
<sequence length="140" mass="16402">TTPSPHSISEAVETIYDSEPVEFKQGEEEIQSLSWHFKDRKSGNDCLSSISLNYIIDLSNDEIFTEWLNMLFVQKGPFYPYRHEAHDIAQQVLTHFSICLEAPFRIESNSFDLERTFAIDTTVYILNRLFRMHQYEMDVG</sequence>